<evidence type="ECO:0000259" key="2">
    <source>
        <dbReference type="Pfam" id="PF10536"/>
    </source>
</evidence>
<dbReference type="InterPro" id="IPR019557">
    <property type="entry name" value="AminoTfrase-like_pln_mobile"/>
</dbReference>
<reference evidence="4" key="1">
    <citation type="journal article" date="2013" name="Nature">
        <title>Draft genome of the wheat A-genome progenitor Triticum urartu.</title>
        <authorList>
            <person name="Ling H.Q."/>
            <person name="Zhao S."/>
            <person name="Liu D."/>
            <person name="Wang J."/>
            <person name="Sun H."/>
            <person name="Zhang C."/>
            <person name="Fan H."/>
            <person name="Li D."/>
            <person name="Dong L."/>
            <person name="Tao Y."/>
            <person name="Gao C."/>
            <person name="Wu H."/>
            <person name="Li Y."/>
            <person name="Cui Y."/>
            <person name="Guo X."/>
            <person name="Zheng S."/>
            <person name="Wang B."/>
            <person name="Yu K."/>
            <person name="Liang Q."/>
            <person name="Yang W."/>
            <person name="Lou X."/>
            <person name="Chen J."/>
            <person name="Feng M."/>
            <person name="Jian J."/>
            <person name="Zhang X."/>
            <person name="Luo G."/>
            <person name="Jiang Y."/>
            <person name="Liu J."/>
            <person name="Wang Z."/>
            <person name="Sha Y."/>
            <person name="Zhang B."/>
            <person name="Wu H."/>
            <person name="Tang D."/>
            <person name="Shen Q."/>
            <person name="Xue P."/>
            <person name="Zou S."/>
            <person name="Wang X."/>
            <person name="Liu X."/>
            <person name="Wang F."/>
            <person name="Yang Y."/>
            <person name="An X."/>
            <person name="Dong Z."/>
            <person name="Zhang K."/>
            <person name="Zhang X."/>
            <person name="Luo M.C."/>
            <person name="Dvorak J."/>
            <person name="Tong Y."/>
            <person name="Wang J."/>
            <person name="Yang H."/>
            <person name="Li Z."/>
            <person name="Wang D."/>
            <person name="Zhang A."/>
            <person name="Wang J."/>
        </authorList>
    </citation>
    <scope>NUCLEOTIDE SEQUENCE</scope>
    <source>
        <strain evidence="4">cv. G1812</strain>
    </source>
</reference>
<reference evidence="3" key="2">
    <citation type="submission" date="2018-03" db="EMBL/GenBank/DDBJ databases">
        <title>The Triticum urartu genome reveals the dynamic nature of wheat genome evolution.</title>
        <authorList>
            <person name="Ling H."/>
            <person name="Ma B."/>
            <person name="Shi X."/>
            <person name="Liu H."/>
            <person name="Dong L."/>
            <person name="Sun H."/>
            <person name="Cao Y."/>
            <person name="Gao Q."/>
            <person name="Zheng S."/>
            <person name="Li Y."/>
            <person name="Yu Y."/>
            <person name="Du H."/>
            <person name="Qi M."/>
            <person name="Li Y."/>
            <person name="Yu H."/>
            <person name="Cui Y."/>
            <person name="Wang N."/>
            <person name="Chen C."/>
            <person name="Wu H."/>
            <person name="Zhao Y."/>
            <person name="Zhang J."/>
            <person name="Li Y."/>
            <person name="Zhou W."/>
            <person name="Zhang B."/>
            <person name="Hu W."/>
            <person name="Eijk M."/>
            <person name="Tang J."/>
            <person name="Witsenboer H."/>
            <person name="Zhao S."/>
            <person name="Li Z."/>
            <person name="Zhang A."/>
            <person name="Wang D."/>
            <person name="Liang C."/>
        </authorList>
    </citation>
    <scope>NUCLEOTIDE SEQUENCE [LARGE SCALE GENOMIC DNA]</scope>
    <source>
        <strain evidence="3">cv. G1812</strain>
    </source>
</reference>
<evidence type="ECO:0000256" key="1">
    <source>
        <dbReference type="SAM" id="MobiDB-lite"/>
    </source>
</evidence>
<organism evidence="3 4">
    <name type="scientific">Triticum urartu</name>
    <name type="common">Red wild einkorn</name>
    <name type="synonym">Crithodium urartu</name>
    <dbReference type="NCBI Taxonomy" id="4572"/>
    <lineage>
        <taxon>Eukaryota</taxon>
        <taxon>Viridiplantae</taxon>
        <taxon>Streptophyta</taxon>
        <taxon>Embryophyta</taxon>
        <taxon>Tracheophyta</taxon>
        <taxon>Spermatophyta</taxon>
        <taxon>Magnoliopsida</taxon>
        <taxon>Liliopsida</taxon>
        <taxon>Poales</taxon>
        <taxon>Poaceae</taxon>
        <taxon>BOP clade</taxon>
        <taxon>Pooideae</taxon>
        <taxon>Triticodae</taxon>
        <taxon>Triticeae</taxon>
        <taxon>Triticinae</taxon>
        <taxon>Triticum</taxon>
    </lineage>
</organism>
<feature type="domain" description="Aminotransferase-like plant mobile" evidence="2">
    <location>
        <begin position="15"/>
        <end position="114"/>
    </location>
</feature>
<dbReference type="EnsemblPlants" id="TuG1812G0500003014.01.T02">
    <property type="protein sequence ID" value="TuG1812G0500003014.01.T02"/>
    <property type="gene ID" value="TuG1812G0500003014.01"/>
</dbReference>
<protein>
    <recommendedName>
        <fullName evidence="2">Aminotransferase-like plant mobile domain-containing protein</fullName>
    </recommendedName>
</protein>
<dbReference type="InterPro" id="IPR044824">
    <property type="entry name" value="MAIN-like"/>
</dbReference>
<keyword evidence="4" id="KW-1185">Reference proteome</keyword>
<sequence>MVFDARHFTPGMLTDSAFWLTRCNLLFLWCVEPYNPERVMRQFGLYQEIPPPFPRRIDEETHKLTNMGRGWSLYDWREENIEWVHKWENEALADIVHQLRPYNGSTDQAYKQWYCMNTRASLASQPATIPTHLTQEEQARRHVELHAAYYRDQMLENCNEVGQMATDSMPAQGPFRKTFQKLLQQYLAKKFRCGRGDDVVTGAYNMPVPRSARPSAAPSSRPSEPRTSHGQWGEGPSTRMTLPRHDSSLPLHRSSSMQLRQGQTSQDHGTGLESMPEQFLSPNPYAYTGYDAYTQGEGSQPYLSTRGIPMPEETRVPDLNQHHVQWPDSIGEGYNQEIPDVNWGDENTQRGVNTGLRGASHDHGVNIGLRGASHDHGNTVTSLVTEFFGGDVIGPSFIPAESQPYAYNYASGSQQGFATPPPTQDSQTHEAELKYGRGLRVTRPPNRLSPSGRKERPGGRRKSPSVVPCPTRGSLHLSSSRPLFHGPNTENSSSFPRRRWSP</sequence>
<dbReference type="AlphaFoldDB" id="A0A8R7QFW6"/>
<feature type="compositionally biased region" description="Polar residues" evidence="1">
    <location>
        <begin position="253"/>
        <end position="268"/>
    </location>
</feature>
<evidence type="ECO:0000313" key="3">
    <source>
        <dbReference type="EnsemblPlants" id="TuG1812G0500003014.01.T02"/>
    </source>
</evidence>
<name>A0A8R7QFW6_TRIUA</name>
<accession>A0A8R7QFW6</accession>
<dbReference type="PANTHER" id="PTHR46033">
    <property type="entry name" value="PROTEIN MAIN-LIKE 2"/>
    <property type="match status" value="1"/>
</dbReference>
<dbReference type="PANTHER" id="PTHR46033:SF78">
    <property type="entry name" value="OS06G0232700 PROTEIN"/>
    <property type="match status" value="1"/>
</dbReference>
<proteinExistence type="predicted"/>
<dbReference type="Proteomes" id="UP000015106">
    <property type="component" value="Chromosome 5"/>
</dbReference>
<feature type="region of interest" description="Disordered" evidence="1">
    <location>
        <begin position="411"/>
        <end position="502"/>
    </location>
</feature>
<evidence type="ECO:0000313" key="4">
    <source>
        <dbReference type="Proteomes" id="UP000015106"/>
    </source>
</evidence>
<feature type="compositionally biased region" description="Low complexity" evidence="1">
    <location>
        <begin position="209"/>
        <end position="222"/>
    </location>
</feature>
<dbReference type="Gramene" id="TuG1812G0500003014.01.T02">
    <property type="protein sequence ID" value="TuG1812G0500003014.01.T02"/>
    <property type="gene ID" value="TuG1812G0500003014.01"/>
</dbReference>
<dbReference type="GO" id="GO:0010073">
    <property type="term" value="P:meristem maintenance"/>
    <property type="evidence" value="ECO:0007669"/>
    <property type="project" value="InterPro"/>
</dbReference>
<feature type="region of interest" description="Disordered" evidence="1">
    <location>
        <begin position="204"/>
        <end position="275"/>
    </location>
</feature>
<reference evidence="3" key="3">
    <citation type="submission" date="2022-06" db="UniProtKB">
        <authorList>
            <consortium name="EnsemblPlants"/>
        </authorList>
    </citation>
    <scope>IDENTIFICATION</scope>
</reference>
<dbReference type="Pfam" id="PF10536">
    <property type="entry name" value="PMD"/>
    <property type="match status" value="1"/>
</dbReference>